<dbReference type="PANTHER" id="PTHR15039">
    <property type="entry name" value="DOLICHOL PHOSPHATE-MANNOSE BIOSYNTHESIS REGULATORY PROTEIN"/>
    <property type="match status" value="1"/>
</dbReference>
<keyword evidence="3 7" id="KW-0812">Transmembrane</keyword>
<comment type="subcellular location">
    <subcellularLocation>
        <location evidence="1 7">Endoplasmic reticulum membrane</location>
        <topology evidence="1 7">Multi-pass membrane protein</topology>
    </subcellularLocation>
</comment>
<feature type="region of interest" description="Disordered" evidence="8">
    <location>
        <begin position="87"/>
        <end position="125"/>
    </location>
</feature>
<feature type="compositionally biased region" description="Low complexity" evidence="8">
    <location>
        <begin position="90"/>
        <end position="109"/>
    </location>
</feature>
<evidence type="ECO:0000313" key="9">
    <source>
        <dbReference type="EMBL" id="EPY23968.1"/>
    </source>
</evidence>
<accession>S9U4U9</accession>
<reference evidence="9 10" key="1">
    <citation type="journal article" date="2013" name="PLoS ONE">
        <title>Predicting the Proteins of Angomonas deanei, Strigomonas culicis and Their Respective Endosymbionts Reveals New Aspects of the Trypanosomatidae Family.</title>
        <authorList>
            <person name="Motta M.C."/>
            <person name="Martins A.C."/>
            <person name="de Souza S.S."/>
            <person name="Catta-Preta C.M."/>
            <person name="Silva R."/>
            <person name="Klein C.C."/>
            <person name="de Almeida L.G."/>
            <person name="de Lima Cunha O."/>
            <person name="Ciapina L.P."/>
            <person name="Brocchi M."/>
            <person name="Colabardini A.C."/>
            <person name="de Araujo Lima B."/>
            <person name="Machado C.R."/>
            <person name="de Almeida Soares C.M."/>
            <person name="Probst C.M."/>
            <person name="de Menezes C.B."/>
            <person name="Thompson C.E."/>
            <person name="Bartholomeu D.C."/>
            <person name="Gradia D.F."/>
            <person name="Pavoni D.P."/>
            <person name="Grisard E.C."/>
            <person name="Fantinatti-Garboggini F."/>
            <person name="Marchini F.K."/>
            <person name="Rodrigues-Luiz G.F."/>
            <person name="Wagner G."/>
            <person name="Goldman G.H."/>
            <person name="Fietto J.L."/>
            <person name="Elias M.C."/>
            <person name="Goldman M.H."/>
            <person name="Sagot M.F."/>
            <person name="Pereira M."/>
            <person name="Stoco P.H."/>
            <person name="de Mendonca-Neto R.P."/>
            <person name="Teixeira S.M."/>
            <person name="Maciel T.E."/>
            <person name="de Oliveira Mendes T.A."/>
            <person name="Urmenyi T.P."/>
            <person name="de Souza W."/>
            <person name="Schenkman S."/>
            <person name="de Vasconcelos A.T."/>
        </authorList>
    </citation>
    <scope>NUCLEOTIDE SEQUENCE [LARGE SCALE GENOMIC DNA]</scope>
</reference>
<evidence type="ECO:0000256" key="7">
    <source>
        <dbReference type="RuleBase" id="RU365084"/>
    </source>
</evidence>
<dbReference type="Proteomes" id="UP000015354">
    <property type="component" value="Unassembled WGS sequence"/>
</dbReference>
<evidence type="ECO:0000256" key="6">
    <source>
        <dbReference type="ARBA" id="ARBA00023136"/>
    </source>
</evidence>
<comment type="caution">
    <text evidence="9">The sequence shown here is derived from an EMBL/GenBank/DDBJ whole genome shotgun (WGS) entry which is preliminary data.</text>
</comment>
<keyword evidence="5 7" id="KW-1133">Transmembrane helix</keyword>
<comment type="function">
    <text evidence="7">Regulatory subunit of the dolichol-phosphate mannose (DPM) synthase complex; essential for the ER localization.</text>
</comment>
<dbReference type="EMBL" id="ATMH01007377">
    <property type="protein sequence ID" value="EPY23968.1"/>
    <property type="molecule type" value="Genomic_DNA"/>
</dbReference>
<name>S9U4U9_9TRYP</name>
<keyword evidence="9" id="KW-0808">Transferase</keyword>
<comment type="subunit">
    <text evidence="7">Component of the dolichol-phosphate mannose (DPM) synthase complex.</text>
</comment>
<dbReference type="OrthoDB" id="311279at2759"/>
<evidence type="ECO:0000256" key="2">
    <source>
        <dbReference type="ARBA" id="ARBA00005478"/>
    </source>
</evidence>
<gene>
    <name evidence="9" type="ORF">STCU_07377</name>
</gene>
<evidence type="ECO:0000256" key="8">
    <source>
        <dbReference type="SAM" id="MobiDB-lite"/>
    </source>
</evidence>
<organism evidence="9 10">
    <name type="scientific">Strigomonas culicis</name>
    <dbReference type="NCBI Taxonomy" id="28005"/>
    <lineage>
        <taxon>Eukaryota</taxon>
        <taxon>Discoba</taxon>
        <taxon>Euglenozoa</taxon>
        <taxon>Kinetoplastea</taxon>
        <taxon>Metakinetoplastina</taxon>
        <taxon>Trypanosomatida</taxon>
        <taxon>Trypanosomatidae</taxon>
        <taxon>Strigomonadinae</taxon>
        <taxon>Strigomonas</taxon>
    </lineage>
</organism>
<evidence type="ECO:0000256" key="4">
    <source>
        <dbReference type="ARBA" id="ARBA00022824"/>
    </source>
</evidence>
<comment type="pathway">
    <text evidence="7">Protein modification; protein glycosylation.</text>
</comment>
<comment type="similarity">
    <text evidence="2 7">Belongs to the DPM2 family.</text>
</comment>
<feature type="transmembrane region" description="Helical" evidence="7">
    <location>
        <begin position="7"/>
        <end position="28"/>
    </location>
</feature>
<dbReference type="GO" id="GO:0016757">
    <property type="term" value="F:glycosyltransferase activity"/>
    <property type="evidence" value="ECO:0007669"/>
    <property type="project" value="UniProtKB-KW"/>
</dbReference>
<keyword evidence="10" id="KW-1185">Reference proteome</keyword>
<evidence type="ECO:0000313" key="10">
    <source>
        <dbReference type="Proteomes" id="UP000015354"/>
    </source>
</evidence>
<dbReference type="GO" id="GO:0180047">
    <property type="term" value="P:dolichol phosphate mannose biosynthetic process"/>
    <property type="evidence" value="ECO:0007669"/>
    <property type="project" value="InterPro"/>
</dbReference>
<proteinExistence type="inferred from homology"/>
<keyword evidence="6 7" id="KW-0472">Membrane</keyword>
<dbReference type="GO" id="GO:0006506">
    <property type="term" value="P:GPI anchor biosynthetic process"/>
    <property type="evidence" value="ECO:0007669"/>
    <property type="project" value="TreeGrafter"/>
</dbReference>
<dbReference type="Pfam" id="PF07297">
    <property type="entry name" value="DPM2"/>
    <property type="match status" value="1"/>
</dbReference>
<dbReference type="InterPro" id="IPR009914">
    <property type="entry name" value="DPM2"/>
</dbReference>
<keyword evidence="9" id="KW-0328">Glycosyltransferase</keyword>
<dbReference type="GO" id="GO:0005789">
    <property type="term" value="C:endoplasmic reticulum membrane"/>
    <property type="evidence" value="ECO:0007669"/>
    <property type="project" value="UniProtKB-SubCell"/>
</dbReference>
<keyword evidence="4 7" id="KW-0256">Endoplasmic reticulum</keyword>
<dbReference type="GO" id="GO:0030234">
    <property type="term" value="F:enzyme regulator activity"/>
    <property type="evidence" value="ECO:0007669"/>
    <property type="project" value="UniProtKB-UniRule"/>
</dbReference>
<dbReference type="AlphaFoldDB" id="S9U4U9"/>
<evidence type="ECO:0000256" key="5">
    <source>
        <dbReference type="ARBA" id="ARBA00022989"/>
    </source>
</evidence>
<evidence type="ECO:0000256" key="1">
    <source>
        <dbReference type="ARBA" id="ARBA00004477"/>
    </source>
</evidence>
<protein>
    <recommendedName>
        <fullName evidence="7">Dolichol phosphate-mannose biosynthesis regulatory protein</fullName>
    </recommendedName>
</protein>
<evidence type="ECO:0000256" key="3">
    <source>
        <dbReference type="ARBA" id="ARBA00022692"/>
    </source>
</evidence>
<feature type="transmembrane region" description="Helical" evidence="7">
    <location>
        <begin position="48"/>
        <end position="72"/>
    </location>
</feature>
<dbReference type="GO" id="GO:0033185">
    <property type="term" value="C:dolichol-phosphate-mannose synthase complex"/>
    <property type="evidence" value="ECO:0007669"/>
    <property type="project" value="TreeGrafter"/>
</dbReference>
<dbReference type="UniPathway" id="UPA00378"/>
<dbReference type="PANTHER" id="PTHR15039:SF11">
    <property type="entry name" value="DOLICHOL PHOSPHATE-MANNOSE BIOSYNTHESIS REGULATORY PROTEIN"/>
    <property type="match status" value="1"/>
</dbReference>
<sequence length="125" mass="13365">MEDRTLGMLLLLLATIGFMYYVVWIGIIPLVDETHVLQRLFPPREFGLYLATCVLFGGTTVCSFVGASHVLLRTGWSPSMDAAAPPPLPRVAAPTASASLTPPSAAPRTLSTDMLGPIIHSGDTR</sequence>